<evidence type="ECO:0000313" key="2">
    <source>
        <dbReference type="EMBL" id="MDA7419118.1"/>
    </source>
</evidence>
<dbReference type="Pfam" id="PF09361">
    <property type="entry name" value="Phasin_2"/>
    <property type="match status" value="1"/>
</dbReference>
<dbReference type="EMBL" id="JAQIPB010000014">
    <property type="protein sequence ID" value="MDA7419118.1"/>
    <property type="molecule type" value="Genomic_DNA"/>
</dbReference>
<dbReference type="Proteomes" id="UP001212602">
    <property type="component" value="Unassembled WGS sequence"/>
</dbReference>
<sequence length="162" mass="17596">MATRKTSTPPAGSSTDAAAQFQEAVSQTLQGAAERLQSLNLTGAAANLMENGRKDIEALVEANKRSYQGLQTVVQRQTEMLRSSITQWQETVSGMQGQDISANLSKLDEMGRSAFQQALNDMRELAEVAAKSQSEAFDIVRQRIQDNVEQAAKLLQPGGPKK</sequence>
<evidence type="ECO:0000259" key="1">
    <source>
        <dbReference type="Pfam" id="PF09361"/>
    </source>
</evidence>
<reference evidence="2" key="1">
    <citation type="submission" date="2023-01" db="EMBL/GenBank/DDBJ databases">
        <title>Xenophilus mangrovi sp. nov., isolated from soil of Mangrove nature reserve.</title>
        <authorList>
            <person name="Xu S."/>
            <person name="Liu Z."/>
            <person name="Xu Y."/>
        </authorList>
    </citation>
    <scope>NUCLEOTIDE SEQUENCE</scope>
    <source>
        <strain evidence="2">YW8</strain>
    </source>
</reference>
<name>A0AAE3NCM5_9BURK</name>
<dbReference type="RefSeq" id="WP_271430319.1">
    <property type="nucleotide sequence ID" value="NZ_JAQIPB010000014.1"/>
</dbReference>
<protein>
    <submittedName>
        <fullName evidence="2">TIGR01841 family phasin</fullName>
    </submittedName>
</protein>
<evidence type="ECO:0000313" key="3">
    <source>
        <dbReference type="Proteomes" id="UP001212602"/>
    </source>
</evidence>
<gene>
    <name evidence="2" type="primary">phaP</name>
    <name evidence="2" type="ORF">PGB34_22325</name>
</gene>
<organism evidence="2 3">
    <name type="scientific">Xenophilus arseniciresistens</name>
    <dbReference type="NCBI Taxonomy" id="1283306"/>
    <lineage>
        <taxon>Bacteria</taxon>
        <taxon>Pseudomonadati</taxon>
        <taxon>Pseudomonadota</taxon>
        <taxon>Betaproteobacteria</taxon>
        <taxon>Burkholderiales</taxon>
        <taxon>Comamonadaceae</taxon>
        <taxon>Xenophilus</taxon>
    </lineage>
</organism>
<feature type="domain" description="Phasin" evidence="1">
    <location>
        <begin position="49"/>
        <end position="143"/>
    </location>
</feature>
<comment type="caution">
    <text evidence="2">The sequence shown here is derived from an EMBL/GenBank/DDBJ whole genome shotgun (WGS) entry which is preliminary data.</text>
</comment>
<dbReference type="NCBIfam" id="TIGR01841">
    <property type="entry name" value="phasin"/>
    <property type="match status" value="1"/>
</dbReference>
<keyword evidence="3" id="KW-1185">Reference proteome</keyword>
<accession>A0AAE3NCM5</accession>
<dbReference type="InterPro" id="IPR018968">
    <property type="entry name" value="Phasin"/>
</dbReference>
<dbReference type="AlphaFoldDB" id="A0AAE3NCM5"/>
<dbReference type="InterPro" id="IPR010127">
    <property type="entry name" value="Phasin_subfam-1"/>
</dbReference>
<proteinExistence type="predicted"/>